<dbReference type="Proteomes" id="UP000274756">
    <property type="component" value="Unassembled WGS sequence"/>
</dbReference>
<keyword evidence="7" id="KW-0325">Glycoprotein</keyword>
<evidence type="ECO:0000313" key="13">
    <source>
        <dbReference type="Proteomes" id="UP000038040"/>
    </source>
</evidence>
<evidence type="ECO:0000256" key="6">
    <source>
        <dbReference type="ARBA" id="ARBA00023157"/>
    </source>
</evidence>
<feature type="transmembrane region" description="Helical" evidence="10">
    <location>
        <begin position="246"/>
        <end position="267"/>
    </location>
</feature>
<feature type="region of interest" description="Disordered" evidence="9">
    <location>
        <begin position="291"/>
        <end position="310"/>
    </location>
</feature>
<feature type="domain" description="Ig-like" evidence="11">
    <location>
        <begin position="127"/>
        <end position="227"/>
    </location>
</feature>
<dbReference type="SMART" id="SM00408">
    <property type="entry name" value="IGc2"/>
    <property type="match status" value="1"/>
</dbReference>
<evidence type="ECO:0000256" key="4">
    <source>
        <dbReference type="ARBA" id="ARBA00022737"/>
    </source>
</evidence>
<proteinExistence type="predicted"/>
<dbReference type="AlphaFoldDB" id="A0A0N4UML4"/>
<evidence type="ECO:0000313" key="15">
    <source>
        <dbReference type="WBParaSite" id="DME_0000909701-mRNA-1"/>
    </source>
</evidence>
<dbReference type="GO" id="GO:0005886">
    <property type="term" value="C:plasma membrane"/>
    <property type="evidence" value="ECO:0007669"/>
    <property type="project" value="UniProtKB-SubCell"/>
</dbReference>
<evidence type="ECO:0000256" key="8">
    <source>
        <dbReference type="ARBA" id="ARBA00023319"/>
    </source>
</evidence>
<dbReference type="InterPro" id="IPR003598">
    <property type="entry name" value="Ig_sub2"/>
</dbReference>
<dbReference type="FunFam" id="2.60.40.10:FF:000005">
    <property type="entry name" value="Neuronal cell adhesion molecule"/>
    <property type="match status" value="1"/>
</dbReference>
<dbReference type="SMART" id="SM00409">
    <property type="entry name" value="IG"/>
    <property type="match status" value="1"/>
</dbReference>
<keyword evidence="6" id="KW-1015">Disulfide bond</keyword>
<dbReference type="InterPro" id="IPR050958">
    <property type="entry name" value="Cell_Adh-Cytoskel_Orgn"/>
</dbReference>
<dbReference type="InterPro" id="IPR013098">
    <property type="entry name" value="Ig_I-set"/>
</dbReference>
<evidence type="ECO:0000259" key="11">
    <source>
        <dbReference type="PROSITE" id="PS50835"/>
    </source>
</evidence>
<comment type="subcellular location">
    <subcellularLocation>
        <location evidence="1">Cell membrane</location>
    </subcellularLocation>
</comment>
<protein>
    <submittedName>
        <fullName evidence="15">Ig-like domain-containing protein</fullName>
    </submittedName>
</protein>
<dbReference type="PROSITE" id="PS50835">
    <property type="entry name" value="IG_LIKE"/>
    <property type="match status" value="1"/>
</dbReference>
<evidence type="ECO:0000256" key="2">
    <source>
        <dbReference type="ARBA" id="ARBA00022475"/>
    </source>
</evidence>
<dbReference type="GO" id="GO:0007156">
    <property type="term" value="P:homophilic cell adhesion via plasma membrane adhesion molecules"/>
    <property type="evidence" value="ECO:0007669"/>
    <property type="project" value="TreeGrafter"/>
</dbReference>
<dbReference type="Pfam" id="PF07679">
    <property type="entry name" value="I-set"/>
    <property type="match status" value="1"/>
</dbReference>
<dbReference type="PANTHER" id="PTHR45080:SF8">
    <property type="entry name" value="IG-LIKE DOMAIN-CONTAINING PROTEIN"/>
    <property type="match status" value="1"/>
</dbReference>
<evidence type="ECO:0000256" key="9">
    <source>
        <dbReference type="SAM" id="MobiDB-lite"/>
    </source>
</evidence>
<keyword evidence="10" id="KW-0812">Transmembrane</keyword>
<dbReference type="STRING" id="318479.A0A0N4UML4"/>
<dbReference type="InterPro" id="IPR003599">
    <property type="entry name" value="Ig_sub"/>
</dbReference>
<keyword evidence="5 10" id="KW-0472">Membrane</keyword>
<dbReference type="OrthoDB" id="114660at2759"/>
<evidence type="ECO:0000256" key="5">
    <source>
        <dbReference type="ARBA" id="ARBA00023136"/>
    </source>
</evidence>
<dbReference type="PANTHER" id="PTHR45080">
    <property type="entry name" value="CONTACTIN 5"/>
    <property type="match status" value="1"/>
</dbReference>
<keyword evidence="10" id="KW-1133">Transmembrane helix</keyword>
<evidence type="ECO:0000256" key="7">
    <source>
        <dbReference type="ARBA" id="ARBA00023180"/>
    </source>
</evidence>
<gene>
    <name evidence="12" type="ORF">DME_LOCUS10601</name>
</gene>
<keyword evidence="8" id="KW-0393">Immunoglobulin domain</keyword>
<dbReference type="InterPro" id="IPR013783">
    <property type="entry name" value="Ig-like_fold"/>
</dbReference>
<reference evidence="15" key="1">
    <citation type="submission" date="2017-02" db="UniProtKB">
        <authorList>
            <consortium name="WormBaseParasite"/>
        </authorList>
    </citation>
    <scope>IDENTIFICATION</scope>
</reference>
<keyword evidence="3" id="KW-0732">Signal</keyword>
<organism evidence="13 15">
    <name type="scientific">Dracunculus medinensis</name>
    <name type="common">Guinea worm</name>
    <dbReference type="NCBI Taxonomy" id="318479"/>
    <lineage>
        <taxon>Eukaryota</taxon>
        <taxon>Metazoa</taxon>
        <taxon>Ecdysozoa</taxon>
        <taxon>Nematoda</taxon>
        <taxon>Chromadorea</taxon>
        <taxon>Rhabditida</taxon>
        <taxon>Spirurina</taxon>
        <taxon>Dracunculoidea</taxon>
        <taxon>Dracunculidae</taxon>
        <taxon>Dracunculus</taxon>
    </lineage>
</organism>
<dbReference type="InterPro" id="IPR036179">
    <property type="entry name" value="Ig-like_dom_sf"/>
</dbReference>
<keyword evidence="2" id="KW-1003">Cell membrane</keyword>
<keyword evidence="14" id="KW-1185">Reference proteome</keyword>
<dbReference type="SUPFAM" id="SSF48726">
    <property type="entry name" value="Immunoglobulin"/>
    <property type="match status" value="1"/>
</dbReference>
<evidence type="ECO:0000256" key="1">
    <source>
        <dbReference type="ARBA" id="ARBA00004236"/>
    </source>
</evidence>
<dbReference type="Proteomes" id="UP000038040">
    <property type="component" value="Unplaced"/>
</dbReference>
<dbReference type="Pfam" id="PF26428">
    <property type="entry name" value="Zwei_Ig_N"/>
    <property type="match status" value="1"/>
</dbReference>
<evidence type="ECO:0000313" key="12">
    <source>
        <dbReference type="EMBL" id="VDN60628.1"/>
    </source>
</evidence>
<keyword evidence="4" id="KW-0677">Repeat</keyword>
<name>A0A0N4UML4_DRAME</name>
<reference evidence="12 14" key="2">
    <citation type="submission" date="2018-11" db="EMBL/GenBank/DDBJ databases">
        <authorList>
            <consortium name="Pathogen Informatics"/>
        </authorList>
    </citation>
    <scope>NUCLEOTIDE SEQUENCE [LARGE SCALE GENOMIC DNA]</scope>
</reference>
<dbReference type="InterPro" id="IPR058814">
    <property type="entry name" value="ZIG1/7_N"/>
</dbReference>
<dbReference type="Gene3D" id="2.60.40.10">
    <property type="entry name" value="Immunoglobulins"/>
    <property type="match status" value="1"/>
</dbReference>
<dbReference type="EMBL" id="UYYG01001228">
    <property type="protein sequence ID" value="VDN60628.1"/>
    <property type="molecule type" value="Genomic_DNA"/>
</dbReference>
<accession>A0A0N4UML4</accession>
<sequence length="310" mass="35941">MTKEVKCFHENKERERDLSENGVYAQGNLEVTFEAKSAKSTDDHPQKAEVLNLWCQARKSGVGLLPIKNAYFVRYSNREIIPAVVNNTRAKLVLGLIPITSIGRYRCDIKTIDGHHAWGWSFINMRPVFHSNRTKAFEIFDDDRFHLKAPSIRATEGETVLLDCPVIGFPEPSIKWYKDDVPVASTEQITFLDKSLQITKIEFDDEGTYSCIAQNTFYDHSGPDSVQNTYQSRLDRDLRVISSYRWMYPLIVIAIIILLLFIIIYLCSIFSRYKTYNVEKWERRKNLNGKYRKSENSSQHEPILGNEIRS</sequence>
<dbReference type="InterPro" id="IPR007110">
    <property type="entry name" value="Ig-like_dom"/>
</dbReference>
<dbReference type="WBParaSite" id="DME_0000909701-mRNA-1">
    <property type="protein sequence ID" value="DME_0000909701-mRNA-1"/>
    <property type="gene ID" value="DME_0000909701"/>
</dbReference>
<evidence type="ECO:0000256" key="10">
    <source>
        <dbReference type="SAM" id="Phobius"/>
    </source>
</evidence>
<evidence type="ECO:0000313" key="14">
    <source>
        <dbReference type="Proteomes" id="UP000274756"/>
    </source>
</evidence>
<evidence type="ECO:0000256" key="3">
    <source>
        <dbReference type="ARBA" id="ARBA00022729"/>
    </source>
</evidence>